<evidence type="ECO:0000313" key="2">
    <source>
        <dbReference type="Proteomes" id="UP001229346"/>
    </source>
</evidence>
<evidence type="ECO:0000313" key="1">
    <source>
        <dbReference type="EMBL" id="MDQ0114361.1"/>
    </source>
</evidence>
<sequence length="197" mass="21839">MRIEGIREALKGAKALLNKMQATSGLALNRVGEGVITEANRKVRETYNIKAADVKSTLRIVYSSPDDGEVMIKGSGPNLPLTTYKVTPKAWNYRKPKGVKAAVRRGDTKAIKSAYIRTTDGKVRVMTRVHPTGQGPKRTKNAKGDYPELPVKELRGPAVPVMLNEPQVIKHVQSEAKDRMHKRMDHEVKRLLGGFDS</sequence>
<name>A0ABT9U3Z0_PAEHA</name>
<dbReference type="RefSeq" id="WP_307205692.1">
    <property type="nucleotide sequence ID" value="NZ_JAUSSU010000007.1"/>
</dbReference>
<keyword evidence="2" id="KW-1185">Reference proteome</keyword>
<evidence type="ECO:0008006" key="3">
    <source>
        <dbReference type="Google" id="ProtNLM"/>
    </source>
</evidence>
<reference evidence="1 2" key="1">
    <citation type="submission" date="2023-07" db="EMBL/GenBank/DDBJ databases">
        <title>Sorghum-associated microbial communities from plants grown in Nebraska, USA.</title>
        <authorList>
            <person name="Schachtman D."/>
        </authorList>
    </citation>
    <scope>NUCLEOTIDE SEQUENCE [LARGE SCALE GENOMIC DNA]</scope>
    <source>
        <strain evidence="1 2">CC482</strain>
    </source>
</reference>
<accession>A0ABT9U3Z0</accession>
<dbReference type="InterPro" id="IPR010633">
    <property type="entry name" value="Phage_lambda_GpZ"/>
</dbReference>
<dbReference type="Proteomes" id="UP001229346">
    <property type="component" value="Unassembled WGS sequence"/>
</dbReference>
<proteinExistence type="predicted"/>
<dbReference type="EMBL" id="JAUSSU010000007">
    <property type="protein sequence ID" value="MDQ0114361.1"/>
    <property type="molecule type" value="Genomic_DNA"/>
</dbReference>
<dbReference type="Pfam" id="PF06763">
    <property type="entry name" value="Minor_tail_Z"/>
    <property type="match status" value="1"/>
</dbReference>
<protein>
    <recommendedName>
        <fullName evidence="3">HK97 gp10 family phage protein</fullName>
    </recommendedName>
</protein>
<gene>
    <name evidence="1" type="ORF">J2T15_003816</name>
</gene>
<comment type="caution">
    <text evidence="1">The sequence shown here is derived from an EMBL/GenBank/DDBJ whole genome shotgun (WGS) entry which is preliminary data.</text>
</comment>
<organism evidence="1 2">
    <name type="scientific">Paenibacillus harenae</name>
    <dbReference type="NCBI Taxonomy" id="306543"/>
    <lineage>
        <taxon>Bacteria</taxon>
        <taxon>Bacillati</taxon>
        <taxon>Bacillota</taxon>
        <taxon>Bacilli</taxon>
        <taxon>Bacillales</taxon>
        <taxon>Paenibacillaceae</taxon>
        <taxon>Paenibacillus</taxon>
    </lineage>
</organism>